<dbReference type="InterPro" id="IPR001173">
    <property type="entry name" value="Glyco_trans_2-like"/>
</dbReference>
<reference evidence="2 3" key="1">
    <citation type="submission" date="2015-05" db="EMBL/GenBank/DDBJ databases">
        <authorList>
            <person name="Tang B."/>
            <person name="Yu Y."/>
        </authorList>
    </citation>
    <scope>NUCLEOTIDE SEQUENCE [LARGE SCALE GENOMIC DNA]</scope>
    <source>
        <strain evidence="2 3">DSM 7029</strain>
    </source>
</reference>
<feature type="domain" description="Glycosyltransferase 2-like" evidence="1">
    <location>
        <begin position="415"/>
        <end position="523"/>
    </location>
</feature>
<dbReference type="AlphaFoldDB" id="A0A0G3BTC7"/>
<dbReference type="PATRIC" id="fig|413882.6.peg.4113"/>
<dbReference type="Proteomes" id="UP000035352">
    <property type="component" value="Chromosome"/>
</dbReference>
<proteinExistence type="predicted"/>
<dbReference type="Gene3D" id="3.90.550.10">
    <property type="entry name" value="Spore Coat Polysaccharide Biosynthesis Protein SpsA, Chain A"/>
    <property type="match status" value="1"/>
</dbReference>
<dbReference type="OrthoDB" id="9816564at2"/>
<dbReference type="CDD" id="cd00761">
    <property type="entry name" value="Glyco_tranf_GTA_type"/>
    <property type="match status" value="1"/>
</dbReference>
<evidence type="ECO:0000259" key="1">
    <source>
        <dbReference type="Pfam" id="PF00535"/>
    </source>
</evidence>
<gene>
    <name evidence="2" type="ORF">AAW51_3940</name>
</gene>
<dbReference type="SUPFAM" id="SSF53448">
    <property type="entry name" value="Nucleotide-diphospho-sugar transferases"/>
    <property type="match status" value="1"/>
</dbReference>
<keyword evidence="2" id="KW-0808">Transferase</keyword>
<keyword evidence="3" id="KW-1185">Reference proteome</keyword>
<dbReference type="EMBL" id="CP011371">
    <property type="protein sequence ID" value="AKJ30631.1"/>
    <property type="molecule type" value="Genomic_DNA"/>
</dbReference>
<dbReference type="GO" id="GO:0016740">
    <property type="term" value="F:transferase activity"/>
    <property type="evidence" value="ECO:0007669"/>
    <property type="project" value="UniProtKB-KW"/>
</dbReference>
<name>A0A0G3BTC7_9BURK</name>
<dbReference type="Gene3D" id="3.40.50.2000">
    <property type="entry name" value="Glycogen Phosphorylase B"/>
    <property type="match status" value="1"/>
</dbReference>
<dbReference type="InterPro" id="IPR029044">
    <property type="entry name" value="Nucleotide-diphossugar_trans"/>
</dbReference>
<evidence type="ECO:0000313" key="3">
    <source>
        <dbReference type="Proteomes" id="UP000035352"/>
    </source>
</evidence>
<evidence type="ECO:0000313" key="2">
    <source>
        <dbReference type="EMBL" id="AKJ30631.1"/>
    </source>
</evidence>
<dbReference type="PANTHER" id="PTHR43685">
    <property type="entry name" value="GLYCOSYLTRANSFERASE"/>
    <property type="match status" value="1"/>
</dbReference>
<accession>A0A0G3BTC7</accession>
<protein>
    <submittedName>
        <fullName evidence="2">Glycosyl transferase family protein</fullName>
    </submittedName>
</protein>
<dbReference type="Pfam" id="PF00535">
    <property type="entry name" value="Glycos_transf_2"/>
    <property type="match status" value="1"/>
</dbReference>
<dbReference type="RefSeq" id="WP_053013779.1">
    <property type="nucleotide sequence ID" value="NZ_CP011371.1"/>
</dbReference>
<sequence length="707" mass="78513">MRVFVTTELHPFTAGGIGRVVANILATSSAAELKETVLVTVGIKAIENTRVQAIYPGVRVFPVFADGYRVIDDAGSLYPPEEAFDDTPWHWQSVHVMQLLKRLDVELGPLHYIEFPDWAGLAFATTQEKRLGRAFLASQIAVRLHSSDGILAAYERRGIDAHALALHDLERKAMADADLVVGQLPSVAQAVADFYQFPETSWTPRLTVHSPPVLLDHPAREDGPLEISNETPIVFSSKIQDFKRPDVFIRGVSGFLRSNPGYQGSVVFLAHSFDERYFSSIQALIPPDQKSRFRFTSFASSSERAAVISRSVCVFPSAYESFCLAAYEASMSGALCLLNRHNPAFEPGTPWEHGKNCITFDGSPNGLCEALMSIFESRPLVGRVVPTQTEAPWSQRTQGGSDAHSSTGSVPSVTAIVTHFNEESTLRGTLQHLLDCGFPKLEIIVVDDASYDPVSKAYIEKLAECQTASFRVIRSPAPGGLARARNFGLAQANGDYVLVVEPGVRISPEFIGLAVKGLQRDPDFDFVVTPCTDFRPGQDPFSGDRDGLRRTRVLIGEAGAIGLHENRYLQGAIFGRTAVLRTLRYREEMDIPEDWDLGMRAVVAGHRILVTSDIHAFREVAGKTRRTPREPSTQELRAAMLRDKRFRIGAIQLPMYAMTPAAAAPVRQDTPPSESSSRHSIERFVARWKRRRNKWKRSIQKRLQRFR</sequence>
<dbReference type="InterPro" id="IPR050834">
    <property type="entry name" value="Glycosyltransf_2"/>
</dbReference>
<dbReference type="PANTHER" id="PTHR43685:SF2">
    <property type="entry name" value="GLYCOSYLTRANSFERASE 2-LIKE DOMAIN-CONTAINING PROTEIN"/>
    <property type="match status" value="1"/>
</dbReference>
<dbReference type="SUPFAM" id="SSF53756">
    <property type="entry name" value="UDP-Glycosyltransferase/glycogen phosphorylase"/>
    <property type="match status" value="1"/>
</dbReference>
<dbReference type="KEGG" id="pbh:AAW51_3940"/>
<dbReference type="STRING" id="413882.AAW51_3940"/>
<organism evidence="2 3">
    <name type="scientific">Caldimonas brevitalea</name>
    <dbReference type="NCBI Taxonomy" id="413882"/>
    <lineage>
        <taxon>Bacteria</taxon>
        <taxon>Pseudomonadati</taxon>
        <taxon>Pseudomonadota</taxon>
        <taxon>Betaproteobacteria</taxon>
        <taxon>Burkholderiales</taxon>
        <taxon>Sphaerotilaceae</taxon>
        <taxon>Caldimonas</taxon>
    </lineage>
</organism>